<reference evidence="1 2" key="1">
    <citation type="submission" date="2022-06" db="EMBL/GenBank/DDBJ databases">
        <title>Halogeometricum sp. a new haloarchaeum isolate from saline soil.</title>
        <authorList>
            <person name="Strakova D."/>
            <person name="Galisteo C."/>
            <person name="Sanchez-Porro C."/>
            <person name="Ventosa A."/>
        </authorList>
    </citation>
    <scope>NUCLEOTIDE SEQUENCE [LARGE SCALE GENOMIC DNA]</scope>
    <source>
        <strain evidence="1 2">S1BR25-6</strain>
    </source>
</reference>
<comment type="caution">
    <text evidence="1">The sequence shown here is derived from an EMBL/GenBank/DDBJ whole genome shotgun (WGS) entry which is preliminary data.</text>
</comment>
<name>A0ABU2GKJ7_9EURY</name>
<dbReference type="Proteomes" id="UP001257060">
    <property type="component" value="Unassembled WGS sequence"/>
</dbReference>
<gene>
    <name evidence="1" type="ORF">NDI76_21485</name>
</gene>
<organism evidence="1 2">
    <name type="scientific">Halogeometricum salsisoli</name>
    <dbReference type="NCBI Taxonomy" id="2950536"/>
    <lineage>
        <taxon>Archaea</taxon>
        <taxon>Methanobacteriati</taxon>
        <taxon>Methanobacteriota</taxon>
        <taxon>Stenosarchaea group</taxon>
        <taxon>Halobacteria</taxon>
        <taxon>Halobacteriales</taxon>
        <taxon>Haloferacaceae</taxon>
        <taxon>Halogeometricum</taxon>
    </lineage>
</organism>
<evidence type="ECO:0000313" key="2">
    <source>
        <dbReference type="Proteomes" id="UP001257060"/>
    </source>
</evidence>
<protein>
    <submittedName>
        <fullName evidence="1">Uncharacterized protein</fullName>
    </submittedName>
</protein>
<keyword evidence="2" id="KW-1185">Reference proteome</keyword>
<evidence type="ECO:0000313" key="1">
    <source>
        <dbReference type="EMBL" id="MDS0301310.1"/>
    </source>
</evidence>
<accession>A0ABU2GKJ7</accession>
<dbReference type="EMBL" id="JAMQOP010000006">
    <property type="protein sequence ID" value="MDS0301310.1"/>
    <property type="molecule type" value="Genomic_DNA"/>
</dbReference>
<proteinExistence type="predicted"/>
<dbReference type="RefSeq" id="WP_310926192.1">
    <property type="nucleotide sequence ID" value="NZ_JAMQOP010000006.1"/>
</dbReference>
<sequence length="122" mass="13694">MSTDRAVERLPTAVREAILEHEELDERNEETILPPDTGNFHEVLEAANEQYRPQPRRDAIGTEYGIWDGWGDAFTDSPAGERDDAHDGSNHCVSARKFHAQLSQSCGYGHPYMELDGALVVR</sequence>